<dbReference type="Pfam" id="PF09719">
    <property type="entry name" value="C_GCAxxG_C_C"/>
    <property type="match status" value="1"/>
</dbReference>
<organism evidence="2 3">
    <name type="scientific">Candidatus Desulfobia pelagia</name>
    <dbReference type="NCBI Taxonomy" id="2841692"/>
    <lineage>
        <taxon>Bacteria</taxon>
        <taxon>Pseudomonadati</taxon>
        <taxon>Thermodesulfobacteriota</taxon>
        <taxon>Desulfobulbia</taxon>
        <taxon>Desulfobulbales</taxon>
        <taxon>Desulfobulbaceae</taxon>
        <taxon>Candidatus Desulfobia</taxon>
    </lineage>
</organism>
<name>A0A8J6NEY8_9BACT</name>
<protein>
    <submittedName>
        <fullName evidence="2">C_GCAxxG_C_C family protein</fullName>
    </submittedName>
</protein>
<dbReference type="InterPro" id="IPR010181">
    <property type="entry name" value="CGCAxxGCC_motif"/>
</dbReference>
<dbReference type="NCBIfam" id="TIGR01909">
    <property type="entry name" value="C_GCAxxG_C_C"/>
    <property type="match status" value="1"/>
</dbReference>
<keyword evidence="1" id="KW-0812">Transmembrane</keyword>
<keyword evidence="1" id="KW-1133">Transmembrane helix</keyword>
<feature type="transmembrane region" description="Helical" evidence="1">
    <location>
        <begin position="17"/>
        <end position="42"/>
    </location>
</feature>
<accession>A0A8J6NEY8</accession>
<comment type="caution">
    <text evidence="2">The sequence shown here is derived from an EMBL/GenBank/DDBJ whole genome shotgun (WGS) entry which is preliminary data.</text>
</comment>
<dbReference type="EMBL" id="JACNJZ010000164">
    <property type="protein sequence ID" value="MBC8318462.1"/>
    <property type="molecule type" value="Genomic_DNA"/>
</dbReference>
<reference evidence="2 3" key="1">
    <citation type="submission" date="2020-08" db="EMBL/GenBank/DDBJ databases">
        <title>Bridging the membrane lipid divide: bacteria of the FCB group superphylum have the potential to synthesize archaeal ether lipids.</title>
        <authorList>
            <person name="Villanueva L."/>
            <person name="Von Meijenfeldt F.A.B."/>
            <person name="Westbye A.B."/>
            <person name="Yadav S."/>
            <person name="Hopmans E.C."/>
            <person name="Dutilh B.E."/>
            <person name="Sinninghe Damste J.S."/>
        </authorList>
    </citation>
    <scope>NUCLEOTIDE SEQUENCE [LARGE SCALE GENOMIC DNA]</scope>
    <source>
        <strain evidence="2">NIOZ-UU47</strain>
    </source>
</reference>
<evidence type="ECO:0000313" key="3">
    <source>
        <dbReference type="Proteomes" id="UP000614424"/>
    </source>
</evidence>
<keyword evidence="1" id="KW-0472">Membrane</keyword>
<sequence length="124" mass="13556">MCQEFEIEIENDVIRRIAFGFAGGIGNTGAVCGAVIGAVMAIGLKRGRADTMEEGLRELAVAREFRRRFEAEMETINCRELTGADLTTEEGLEQFMSSDTPQTVCFPAVSGAYRLVVDLLKETS</sequence>
<evidence type="ECO:0000313" key="2">
    <source>
        <dbReference type="EMBL" id="MBC8318462.1"/>
    </source>
</evidence>
<gene>
    <name evidence="2" type="ORF">H8E41_11195</name>
</gene>
<dbReference type="Proteomes" id="UP000614424">
    <property type="component" value="Unassembled WGS sequence"/>
</dbReference>
<evidence type="ECO:0000256" key="1">
    <source>
        <dbReference type="SAM" id="Phobius"/>
    </source>
</evidence>
<proteinExistence type="predicted"/>
<dbReference type="AlphaFoldDB" id="A0A8J6NEY8"/>